<dbReference type="Proteomes" id="UP000886520">
    <property type="component" value="Chromosome 3"/>
</dbReference>
<name>A0A9D4VCF1_ADICA</name>
<dbReference type="AlphaFoldDB" id="A0A9D4VCF1"/>
<evidence type="ECO:0000313" key="2">
    <source>
        <dbReference type="EMBL" id="KAI5083121.1"/>
    </source>
</evidence>
<reference evidence="2" key="1">
    <citation type="submission" date="2021-01" db="EMBL/GenBank/DDBJ databases">
        <title>Adiantum capillus-veneris genome.</title>
        <authorList>
            <person name="Fang Y."/>
            <person name="Liao Q."/>
        </authorList>
    </citation>
    <scope>NUCLEOTIDE SEQUENCE</scope>
    <source>
        <strain evidence="2">H3</strain>
        <tissue evidence="2">Leaf</tissue>
    </source>
</reference>
<evidence type="ECO:0000313" key="3">
    <source>
        <dbReference type="Proteomes" id="UP000886520"/>
    </source>
</evidence>
<comment type="caution">
    <text evidence="2">The sequence shown here is derived from an EMBL/GenBank/DDBJ whole genome shotgun (WGS) entry which is preliminary data.</text>
</comment>
<keyword evidence="3" id="KW-1185">Reference proteome</keyword>
<dbReference type="EMBL" id="JABFUD020000002">
    <property type="protein sequence ID" value="KAI5083121.1"/>
    <property type="molecule type" value="Genomic_DNA"/>
</dbReference>
<feature type="compositionally biased region" description="Acidic residues" evidence="1">
    <location>
        <begin position="208"/>
        <end position="223"/>
    </location>
</feature>
<accession>A0A9D4VCF1</accession>
<evidence type="ECO:0000256" key="1">
    <source>
        <dbReference type="SAM" id="MobiDB-lite"/>
    </source>
</evidence>
<sequence length="287" mass="31485">MLLQQQLLQSFSSSRASSLPASASSPASFSFRHLQTQLSSLSSSTNKHAGLRWDCEKITKQASCVAVTARQGNYDAPRKNTSQRGGGGGRNASLAAKEDKTGRKGGSSGNRNSKQYNDYSNPRSNNSSSNPKFQNNSSSSNPKFQSNSSSNRRGQKLVVVEVKDGREYEEEGTVRTSRSYNKSNYNNNANTLPYSAKKVTSRSSKFSDDEEEGESEGEFDFDEDADLASELRRPLQLLKLDDGEVLKELQVSDEELEDICLSLQNSVCILFAAGMCIKLSDVVFLPK</sequence>
<feature type="compositionally biased region" description="Low complexity" evidence="1">
    <location>
        <begin position="179"/>
        <end position="190"/>
    </location>
</feature>
<feature type="region of interest" description="Disordered" evidence="1">
    <location>
        <begin position="75"/>
        <end position="223"/>
    </location>
</feature>
<gene>
    <name evidence="2" type="ORF">GOP47_0002864</name>
</gene>
<feature type="compositionally biased region" description="Low complexity" evidence="1">
    <location>
        <begin position="109"/>
        <end position="151"/>
    </location>
</feature>
<proteinExistence type="predicted"/>
<organism evidence="2 3">
    <name type="scientific">Adiantum capillus-veneris</name>
    <name type="common">Maidenhair fern</name>
    <dbReference type="NCBI Taxonomy" id="13818"/>
    <lineage>
        <taxon>Eukaryota</taxon>
        <taxon>Viridiplantae</taxon>
        <taxon>Streptophyta</taxon>
        <taxon>Embryophyta</taxon>
        <taxon>Tracheophyta</taxon>
        <taxon>Polypodiopsida</taxon>
        <taxon>Polypodiidae</taxon>
        <taxon>Polypodiales</taxon>
        <taxon>Pteridineae</taxon>
        <taxon>Pteridaceae</taxon>
        <taxon>Vittarioideae</taxon>
        <taxon>Adiantum</taxon>
    </lineage>
</organism>
<protein>
    <submittedName>
        <fullName evidence="2">Uncharacterized protein</fullName>
    </submittedName>
</protein>